<sequence>MEATADRSCLHSVQMILPKDESRPKVKAICNQNLRIGKVVDAYQQTLRDFEVALWELHDPSAWSIAQLKNPKRLSIRLDHYHTRFPGIERQFWESSPRSTVWNNLASKPEKTALGCLRSLYLERAGITDYQLATALKSNPMLTELRFRKCLTLTDRTFKLFAESNVGRHIETLCLIKSYRDEINDRLLEHTAKLTHLEV</sequence>
<protein>
    <submittedName>
        <fullName evidence="1">Uncharacterized protein</fullName>
    </submittedName>
</protein>
<evidence type="ECO:0000313" key="1">
    <source>
        <dbReference type="EMBL" id="KAF6240400.1"/>
    </source>
</evidence>
<evidence type="ECO:0000313" key="2">
    <source>
        <dbReference type="Proteomes" id="UP000578531"/>
    </source>
</evidence>
<keyword evidence="2" id="KW-1185">Reference proteome</keyword>
<dbReference type="RefSeq" id="XP_037169669.1">
    <property type="nucleotide sequence ID" value="XM_037303947.1"/>
</dbReference>
<dbReference type="InterPro" id="IPR032675">
    <property type="entry name" value="LRR_dom_sf"/>
</dbReference>
<dbReference type="Gene3D" id="3.80.10.10">
    <property type="entry name" value="Ribonuclease Inhibitor"/>
    <property type="match status" value="1"/>
</dbReference>
<dbReference type="AlphaFoldDB" id="A0A8H6G4T4"/>
<dbReference type="GeneID" id="59283685"/>
<reference evidence="1 2" key="1">
    <citation type="journal article" date="2020" name="Genomics">
        <title>Complete, high-quality genomes from long-read metagenomic sequencing of two wolf lichen thalli reveals enigmatic genome architecture.</title>
        <authorList>
            <person name="McKenzie S.K."/>
            <person name="Walston R.F."/>
            <person name="Allen J.L."/>
        </authorList>
    </citation>
    <scope>NUCLEOTIDE SEQUENCE [LARGE SCALE GENOMIC DNA]</scope>
    <source>
        <strain evidence="1">WasteWater2</strain>
    </source>
</reference>
<accession>A0A8H6G4T4</accession>
<proteinExistence type="predicted"/>
<name>A0A8H6G4T4_9LECA</name>
<gene>
    <name evidence="1" type="ORF">HO173_002011</name>
</gene>
<dbReference type="EMBL" id="JACCJC010000004">
    <property type="protein sequence ID" value="KAF6240400.1"/>
    <property type="molecule type" value="Genomic_DNA"/>
</dbReference>
<dbReference type="Proteomes" id="UP000578531">
    <property type="component" value="Unassembled WGS sequence"/>
</dbReference>
<comment type="caution">
    <text evidence="1">The sequence shown here is derived from an EMBL/GenBank/DDBJ whole genome shotgun (WGS) entry which is preliminary data.</text>
</comment>
<organism evidence="1 2">
    <name type="scientific">Letharia columbiana</name>
    <dbReference type="NCBI Taxonomy" id="112416"/>
    <lineage>
        <taxon>Eukaryota</taxon>
        <taxon>Fungi</taxon>
        <taxon>Dikarya</taxon>
        <taxon>Ascomycota</taxon>
        <taxon>Pezizomycotina</taxon>
        <taxon>Lecanoromycetes</taxon>
        <taxon>OSLEUM clade</taxon>
        <taxon>Lecanoromycetidae</taxon>
        <taxon>Lecanorales</taxon>
        <taxon>Lecanorineae</taxon>
        <taxon>Parmeliaceae</taxon>
        <taxon>Letharia</taxon>
    </lineage>
</organism>
<dbReference type="SUPFAM" id="SSF52047">
    <property type="entry name" value="RNI-like"/>
    <property type="match status" value="1"/>
</dbReference>
<dbReference type="OrthoDB" id="5425556at2759"/>